<dbReference type="Proteomes" id="UP000001861">
    <property type="component" value="Unassembled WGS sequence"/>
</dbReference>
<dbReference type="InParanoid" id="A8P158"/>
<dbReference type="Pfam" id="PF12770">
    <property type="entry name" value="CHAT"/>
    <property type="match status" value="1"/>
</dbReference>
<protein>
    <recommendedName>
        <fullName evidence="1">CHAT domain-containing protein</fullName>
    </recommendedName>
</protein>
<dbReference type="eggNOG" id="KOG4626">
    <property type="taxonomic scope" value="Eukaryota"/>
</dbReference>
<keyword evidence="3" id="KW-1185">Reference proteome</keyword>
<dbReference type="SUPFAM" id="SSF81901">
    <property type="entry name" value="HCP-like"/>
    <property type="match status" value="1"/>
</dbReference>
<dbReference type="EMBL" id="AACS02000006">
    <property type="protein sequence ID" value="EAU83785.2"/>
    <property type="molecule type" value="Genomic_DNA"/>
</dbReference>
<dbReference type="OrthoDB" id="9991317at2759"/>
<gene>
    <name evidence="2" type="ORF">CC1G_07520</name>
</gene>
<reference evidence="2 3" key="1">
    <citation type="journal article" date="2010" name="Proc. Natl. Acad. Sci. U.S.A.">
        <title>Insights into evolution of multicellular fungi from the assembled chromosomes of the mushroom Coprinopsis cinerea (Coprinus cinereus).</title>
        <authorList>
            <person name="Stajich J.E."/>
            <person name="Wilke S.K."/>
            <person name="Ahren D."/>
            <person name="Au C.H."/>
            <person name="Birren B.W."/>
            <person name="Borodovsky M."/>
            <person name="Burns C."/>
            <person name="Canback B."/>
            <person name="Casselton L.A."/>
            <person name="Cheng C.K."/>
            <person name="Deng J."/>
            <person name="Dietrich F.S."/>
            <person name="Fargo D.C."/>
            <person name="Farman M.L."/>
            <person name="Gathman A.C."/>
            <person name="Goldberg J."/>
            <person name="Guigo R."/>
            <person name="Hoegger P.J."/>
            <person name="Hooker J.B."/>
            <person name="Huggins A."/>
            <person name="James T.Y."/>
            <person name="Kamada T."/>
            <person name="Kilaru S."/>
            <person name="Kodira C."/>
            <person name="Kues U."/>
            <person name="Kupfer D."/>
            <person name="Kwan H.S."/>
            <person name="Lomsadze A."/>
            <person name="Li W."/>
            <person name="Lilly W.W."/>
            <person name="Ma L.J."/>
            <person name="Mackey A.J."/>
            <person name="Manning G."/>
            <person name="Martin F."/>
            <person name="Muraguchi H."/>
            <person name="Natvig D.O."/>
            <person name="Palmerini H."/>
            <person name="Ramesh M.A."/>
            <person name="Rehmeyer C.J."/>
            <person name="Roe B.A."/>
            <person name="Shenoy N."/>
            <person name="Stanke M."/>
            <person name="Ter-Hovhannisyan V."/>
            <person name="Tunlid A."/>
            <person name="Velagapudi R."/>
            <person name="Vision T.J."/>
            <person name="Zeng Q."/>
            <person name="Zolan M.E."/>
            <person name="Pukkila P.J."/>
        </authorList>
    </citation>
    <scope>NUCLEOTIDE SEQUENCE [LARGE SCALE GENOMIC DNA]</scope>
    <source>
        <strain evidence="3">Okayama-7 / 130 / ATCC MYA-4618 / FGSC 9003</strain>
    </source>
</reference>
<dbReference type="Pfam" id="PF13374">
    <property type="entry name" value="TPR_10"/>
    <property type="match status" value="5"/>
</dbReference>
<dbReference type="RefSeq" id="XP_001838030.2">
    <property type="nucleotide sequence ID" value="XM_001837978.2"/>
</dbReference>
<dbReference type="OMA" id="WANSEMA"/>
<dbReference type="HOGENOM" id="CLU_001305_0_1_1"/>
<dbReference type="AlphaFoldDB" id="A8P158"/>
<dbReference type="Gene3D" id="1.25.40.10">
    <property type="entry name" value="Tetratricopeptide repeat domain"/>
    <property type="match status" value="2"/>
</dbReference>
<dbReference type="InterPro" id="IPR024983">
    <property type="entry name" value="CHAT_dom"/>
</dbReference>
<dbReference type="GeneID" id="6014599"/>
<evidence type="ECO:0000259" key="1">
    <source>
        <dbReference type="Pfam" id="PF12770"/>
    </source>
</evidence>
<proteinExistence type="predicted"/>
<sequence>MDNNPFNKHEDMTMQLAGMHPIAIVRGTLKEVSIQENDVLEGTLVLVNELLESVTTGMRQDILETAITVLREAIREADGDNDRKPKAELALIKALLTRFACRGWVDDLDEGVRLLEDNTRIKCTLIMSMMGPAPEGDHCSEFVTLSLNLLHEYRQSIDKSSLETAIFVANEAIASHDGNDKQRAQLSLRAGNALVLKYLSCGDEDDLSSARALFHDAKEAFATGDPMLHIAFGHLQHVGFVNFLECGPEQRVIGLHEMAQYHQAAQAEDQEGQDAYVLGSRLMQLEGDILGIDESILQFRRSLSLRPPQHPRRHDTLAHYAFALGKRFACAGRIKDLEQSVTLHREALALRPQGHPNRASSLNNLANALSTRFQHEGDFQDLDQCIAFHKEALALRPQGHPDHAGFLNDFASDLSTRFGIKGDFQDLEQCIVFHKEALSLFSQGHPDRASSLNNLASVLSIRFKNKGDFQDLDQCIAFHKEALALRPQGHPHRSESLNNLANDLSTRFDIKGDFQDLEQCIVFHKEALALRPQGHPDRASSLNNLASALSTRFDNKGDFKDLDQCIAFHKEALSLISQGHPGRSGSLSNLAGALAARFDNKGDFQDLEQCIAFQKEALALRPQGHPDRASSLNNVAAALFKRFLSDSNVEALKACIVHGREYLAILSHPHTSPEDQHDSTRTMWNHPDGLQAVIHLVQFLKEEYKIFRDDNTLNEIFDLLKCGVQWYGASPVARLSHARLWASYCREFHRAHTALEAYGNGISSLPVLASLDLTLEQRQNVLVHAKDLSKDAVQCALEQNELETALGFLSTARSVFWSQALQLRGSFDRLDALHPDLASELRSATRRLQMATEQNPQTGPILSASTPYLLSQKREEIIAKIRAIEGFHDFMLPPSPDVLKTAASKGPIVFLNASHFGCDALILKEDGRLHRLDSLPTNLKELERLVATVRKLAISVGRTDTEDYCGLADRACRPAYARKGRTIDNKFRDVLAKLWKKVGKPVISALGFEKTSEPRRMWWCPTGLFTFLPIHAAGIYPSSPSSESNRDCLSDYVVSSYCSTPQDLIAPPPEPNPDFKMLVVIEPEGRASGESSLPATRKELEKIESRIPNRGRLITRIGSKTTSAKPIVEDINAASIVHFGCHGKQNLSNPLDSCLLLSERRLTMASLIQECQASTAALAYLSACETAMGDVERPDESLTLAATMQFAGFRSVVATMWVIHDTDGPIVADAFYRHLFRHGTSAPPDITDAAYGLHLAVKELRDKGTSFHRWVPFVHHGI</sequence>
<feature type="domain" description="CHAT" evidence="1">
    <location>
        <begin position="989"/>
        <end position="1243"/>
    </location>
</feature>
<organism evidence="2 3">
    <name type="scientific">Coprinopsis cinerea (strain Okayama-7 / 130 / ATCC MYA-4618 / FGSC 9003)</name>
    <name type="common">Inky cap fungus</name>
    <name type="synonym">Hormographiella aspergillata</name>
    <dbReference type="NCBI Taxonomy" id="240176"/>
    <lineage>
        <taxon>Eukaryota</taxon>
        <taxon>Fungi</taxon>
        <taxon>Dikarya</taxon>
        <taxon>Basidiomycota</taxon>
        <taxon>Agaricomycotina</taxon>
        <taxon>Agaricomycetes</taxon>
        <taxon>Agaricomycetidae</taxon>
        <taxon>Agaricales</taxon>
        <taxon>Agaricineae</taxon>
        <taxon>Psathyrellaceae</taxon>
        <taxon>Coprinopsis</taxon>
    </lineage>
</organism>
<name>A8P158_COPC7</name>
<dbReference type="InterPro" id="IPR011990">
    <property type="entry name" value="TPR-like_helical_dom_sf"/>
</dbReference>
<dbReference type="VEuPathDB" id="FungiDB:CC1G_07520"/>
<evidence type="ECO:0000313" key="2">
    <source>
        <dbReference type="EMBL" id="EAU83785.2"/>
    </source>
</evidence>
<dbReference type="KEGG" id="cci:CC1G_07520"/>
<comment type="caution">
    <text evidence="2">The sequence shown here is derived from an EMBL/GenBank/DDBJ whole genome shotgun (WGS) entry which is preliminary data.</text>
</comment>
<accession>A8P158</accession>
<dbReference type="PANTHER" id="PTHR19959:SF119">
    <property type="entry name" value="FUNGAL LIPASE-LIKE DOMAIN-CONTAINING PROTEIN"/>
    <property type="match status" value="1"/>
</dbReference>
<evidence type="ECO:0000313" key="3">
    <source>
        <dbReference type="Proteomes" id="UP000001861"/>
    </source>
</evidence>
<dbReference type="PANTHER" id="PTHR19959">
    <property type="entry name" value="KINESIN LIGHT CHAIN"/>
    <property type="match status" value="1"/>
</dbReference>